<evidence type="ECO:0000313" key="1">
    <source>
        <dbReference type="EMBL" id="AFO52032.1"/>
    </source>
</evidence>
<dbReference type="Proteomes" id="UP000006502">
    <property type="component" value="Chromosome"/>
</dbReference>
<accession>I7C6A8</accession>
<dbReference type="EMBL" id="CP003731">
    <property type="protein sequence ID" value="AFO52032.1"/>
    <property type="molecule type" value="Genomic_DNA"/>
</dbReference>
<evidence type="ECO:0000313" key="2">
    <source>
        <dbReference type="Proteomes" id="UP000006502"/>
    </source>
</evidence>
<sequence length="247" mass="28099">MKNLVIATSALTGAISANVSGVYLYQHLTHKEEIPLKSSEVHITEPKKEIAVQLHNQIKLEASMPIKNDEKVQEQAADPISSFLSKPLLTKKNQPLVARVMAIFPKGVASRREGLLVRDPDWSVTRTKLTKEFGQEVYVADIESIALKDQWANQSVIDTETIKPNWATALSVWNEWVKNWDSAADEPSSELFWSGLINSEPDKQPYLSLFKQFKDKWHNFIIELNEGESFKEVSELVKKLDELREIN</sequence>
<reference evidence="2" key="2">
    <citation type="submission" date="2012-07" db="EMBL/GenBank/DDBJ databases">
        <title>Complete genome sequence of 'Candidatus Mycoplasma haemolamae'.</title>
        <authorList>
            <person name="Guimaraes A.M.S."/>
            <person name="Toth B."/>
            <person name="Santos A.P."/>
            <person name="Nascimento N.C."/>
            <person name="Sojka J.E."/>
            <person name="Messick J.B."/>
        </authorList>
    </citation>
    <scope>NUCLEOTIDE SEQUENCE [LARGE SCALE GENOMIC DNA]</scope>
    <source>
        <strain evidence="2">Purdue</strain>
    </source>
</reference>
<keyword evidence="2" id="KW-1185">Reference proteome</keyword>
<reference evidence="1 2" key="1">
    <citation type="journal article" date="2012" name="J. Bacteriol.">
        <title>Genome Sequence of "Candidatus Mycoplasma haemolamae" Strain Purdue, a Red Blood Cell Pathogen of Alpacas (Vicugna pacos) and Llamas (Lama glama).</title>
        <authorList>
            <person name="Guimaraes A.M."/>
            <person name="Toth B."/>
            <person name="Santos A.P."/>
            <person name="do Nascimento N.C."/>
            <person name="Kritchevsky J.E."/>
            <person name="Messick J.B."/>
        </authorList>
    </citation>
    <scope>NUCLEOTIDE SEQUENCE [LARGE SCALE GENOMIC DNA]</scope>
    <source>
        <strain evidence="1 2">Purdue</strain>
    </source>
</reference>
<gene>
    <name evidence="1" type="ordered locus">MHLP_02260</name>
</gene>
<name>I7C6A8_MYCHA</name>
<proteinExistence type="predicted"/>
<protein>
    <submittedName>
        <fullName evidence="1">Uncharacterized protein</fullName>
    </submittedName>
</protein>
<dbReference type="KEGG" id="mhl:MHLP_02260"/>
<organism evidence="1 2">
    <name type="scientific">Mycoplasma haematolamae (strain Purdue)</name>
    <dbReference type="NCBI Taxonomy" id="1212765"/>
    <lineage>
        <taxon>Bacteria</taxon>
        <taxon>Bacillati</taxon>
        <taxon>Mycoplasmatota</taxon>
        <taxon>Mollicutes</taxon>
        <taxon>Mycoplasmataceae</taxon>
        <taxon>Mycoplasma</taxon>
    </lineage>
</organism>
<dbReference type="PATRIC" id="fig|1212765.3.peg.509"/>
<dbReference type="HOGENOM" id="CLU_1123557_0_0_14"/>
<dbReference type="AlphaFoldDB" id="I7C6A8"/>